<gene>
    <name evidence="2" type="ORF">SAMN04489712_110184</name>
</gene>
<feature type="compositionally biased region" description="Basic residues" evidence="1">
    <location>
        <begin position="123"/>
        <end position="141"/>
    </location>
</feature>
<feature type="region of interest" description="Disordered" evidence="1">
    <location>
        <begin position="1"/>
        <end position="22"/>
    </location>
</feature>
<dbReference type="Proteomes" id="UP000236723">
    <property type="component" value="Unassembled WGS sequence"/>
</dbReference>
<protein>
    <submittedName>
        <fullName evidence="2">Uncharacterized protein</fullName>
    </submittedName>
</protein>
<evidence type="ECO:0000313" key="2">
    <source>
        <dbReference type="EMBL" id="SEG74051.1"/>
    </source>
</evidence>
<accession>A0A1H6CM54</accession>
<name>A0A1H6CM54_9ACTN</name>
<evidence type="ECO:0000256" key="1">
    <source>
        <dbReference type="SAM" id="MobiDB-lite"/>
    </source>
</evidence>
<proteinExistence type="predicted"/>
<feature type="region of interest" description="Disordered" evidence="1">
    <location>
        <begin position="123"/>
        <end position="150"/>
    </location>
</feature>
<organism evidence="2 3">
    <name type="scientific">Thermomonospora echinospora</name>
    <dbReference type="NCBI Taxonomy" id="1992"/>
    <lineage>
        <taxon>Bacteria</taxon>
        <taxon>Bacillati</taxon>
        <taxon>Actinomycetota</taxon>
        <taxon>Actinomycetes</taxon>
        <taxon>Streptosporangiales</taxon>
        <taxon>Thermomonosporaceae</taxon>
        <taxon>Thermomonospora</taxon>
    </lineage>
</organism>
<dbReference type="EMBL" id="FNVO01000010">
    <property type="protein sequence ID" value="SEG74051.1"/>
    <property type="molecule type" value="Genomic_DNA"/>
</dbReference>
<keyword evidence="3" id="KW-1185">Reference proteome</keyword>
<dbReference type="AlphaFoldDB" id="A0A1H6CM54"/>
<sequence length="150" mass="16945">MPAGYRQVMTHTSIGPDGGEPDDATVTAVGRLSEALEMVERARGHLYSFHQLIGRADFAVEDAAELLTEAGHPGIADELLADIMGRNVLPGRWTYQVVEGFDDTYYEPFRRFERRVRNELVGGRRHPHEARLKERRRTHGRPGHEATPDE</sequence>
<reference evidence="3" key="1">
    <citation type="submission" date="2016-10" db="EMBL/GenBank/DDBJ databases">
        <authorList>
            <person name="Varghese N."/>
            <person name="Submissions S."/>
        </authorList>
    </citation>
    <scope>NUCLEOTIDE SEQUENCE [LARGE SCALE GENOMIC DNA]</scope>
    <source>
        <strain evidence="3">DSM 43163</strain>
    </source>
</reference>
<evidence type="ECO:0000313" key="3">
    <source>
        <dbReference type="Proteomes" id="UP000236723"/>
    </source>
</evidence>